<evidence type="ECO:0000313" key="8">
    <source>
        <dbReference type="Proteomes" id="UP000297597"/>
    </source>
</evidence>
<dbReference type="InterPro" id="IPR014001">
    <property type="entry name" value="Helicase_ATP-bd"/>
</dbReference>
<protein>
    <recommendedName>
        <fullName evidence="6">Helicase ATP-binding domain-containing protein</fullName>
    </recommendedName>
</protein>
<keyword evidence="5" id="KW-0051">Antiviral defense</keyword>
<gene>
    <name evidence="7" type="ORF">Pmgp_00798</name>
</gene>
<sequence>MKTLPLTLPLVQHPLVLTPLYHHQAVMLDEWRNHSTFLVGTKTGTGKTAAALLPILKYKESAIMVYPTNELIRNQVAGVANIARLEGLNPCIYDPETTKEEFGKADVLLVHVDAAALEKWGREKGWGSKWKVLNRLLESNKTKIIFTNPDILFLIFALRYRGEALAALHGYPTLVLDEFHLYQGVEFAHALFMVHLARHIGMFERVVLLSATPDPEVKKVVRDFFAPLEIDFSTRSRYVGEEKRTAVHEVEIIPCPTGTDPVETAVGTILSLREKLIELGKKENEPDYIPAVVVLNSVVNAIRLEDRLVEEGFSRDELLIVRGLSQRDIRQKRPEHLLVIGTSAIEVGVDFKCDYLVFEAFEAPSFMQRFGRVGRHRPGTAYVICPENVRSGIEGLDTEVTRDEFETKVYDWYVTPEFRPWFINTWGGLITVYALINNIISKIQEDYQGSPENILVIKNKLEDIAEKYAEKIHCERLLASIRSQFAKAGQGIKEYRWLKVYQELSTFRTSLPSIPVYDYAEKIRRGEQYASYNVDLIPLLRRSEGLMFDPRLGMVTVKGYGKYKKVSVIGISSYLGSYGRFFQTINFPELSIIQNDHCTPVSHIMTLKNHIFTIVPKDLVEVDWRLPVLHCGQSLIAFDGAALLLNELYLRSKNRFKTN</sequence>
<dbReference type="GO" id="GO:0036297">
    <property type="term" value="P:interstrand cross-link repair"/>
    <property type="evidence" value="ECO:0007669"/>
    <property type="project" value="TreeGrafter"/>
</dbReference>
<dbReference type="SMART" id="SM00487">
    <property type="entry name" value="DEXDc"/>
    <property type="match status" value="1"/>
</dbReference>
<dbReference type="GO" id="GO:0005524">
    <property type="term" value="F:ATP binding"/>
    <property type="evidence" value="ECO:0007669"/>
    <property type="project" value="UniProtKB-KW"/>
</dbReference>
<dbReference type="InterPro" id="IPR017575">
    <property type="entry name" value="CRISPR-assoc_helicase_Cas3"/>
</dbReference>
<dbReference type="PROSITE" id="PS51192">
    <property type="entry name" value="HELICASE_ATP_BIND_1"/>
    <property type="match status" value="1"/>
</dbReference>
<dbReference type="Proteomes" id="UP000297597">
    <property type="component" value="Unassembled WGS sequence"/>
</dbReference>
<accession>A0A4Y7RVW3</accession>
<evidence type="ECO:0000256" key="3">
    <source>
        <dbReference type="ARBA" id="ARBA00022806"/>
    </source>
</evidence>
<dbReference type="EMBL" id="QFFZ01000005">
    <property type="protein sequence ID" value="TEB12822.1"/>
    <property type="molecule type" value="Genomic_DNA"/>
</dbReference>
<name>A0A4Y7RVW3_9FIRM</name>
<dbReference type="RefSeq" id="WP_134212670.1">
    <property type="nucleotide sequence ID" value="NZ_QFFZ01000005.1"/>
</dbReference>
<feature type="domain" description="Helicase ATP-binding" evidence="6">
    <location>
        <begin position="28"/>
        <end position="231"/>
    </location>
</feature>
<dbReference type="InterPro" id="IPR011545">
    <property type="entry name" value="DEAD/DEAH_box_helicase_dom"/>
</dbReference>
<keyword evidence="2" id="KW-0378">Hydrolase</keyword>
<dbReference type="NCBIfam" id="TIGR03158">
    <property type="entry name" value="cas3_cyano"/>
    <property type="match status" value="1"/>
</dbReference>
<keyword evidence="3" id="KW-0347">Helicase</keyword>
<comment type="caution">
    <text evidence="7">The sequence shown here is derived from an EMBL/GenBank/DDBJ whole genome shotgun (WGS) entry which is preliminary data.</text>
</comment>
<dbReference type="GO" id="GO:0016787">
    <property type="term" value="F:hydrolase activity"/>
    <property type="evidence" value="ECO:0007669"/>
    <property type="project" value="UniProtKB-KW"/>
</dbReference>
<evidence type="ECO:0000313" key="7">
    <source>
        <dbReference type="EMBL" id="TEB12822.1"/>
    </source>
</evidence>
<dbReference type="GO" id="GO:0006289">
    <property type="term" value="P:nucleotide-excision repair"/>
    <property type="evidence" value="ECO:0007669"/>
    <property type="project" value="TreeGrafter"/>
</dbReference>
<keyword evidence="1" id="KW-0547">Nucleotide-binding</keyword>
<evidence type="ECO:0000259" key="6">
    <source>
        <dbReference type="PROSITE" id="PS51192"/>
    </source>
</evidence>
<dbReference type="GO" id="GO:0051607">
    <property type="term" value="P:defense response to virus"/>
    <property type="evidence" value="ECO:0007669"/>
    <property type="project" value="UniProtKB-KW"/>
</dbReference>
<dbReference type="Pfam" id="PF22590">
    <property type="entry name" value="Cas3-like_C_2"/>
    <property type="match status" value="1"/>
</dbReference>
<dbReference type="PANTHER" id="PTHR47957">
    <property type="entry name" value="ATP-DEPENDENT HELICASE HRQ1"/>
    <property type="match status" value="1"/>
</dbReference>
<dbReference type="GO" id="GO:0003676">
    <property type="term" value="F:nucleic acid binding"/>
    <property type="evidence" value="ECO:0007669"/>
    <property type="project" value="InterPro"/>
</dbReference>
<dbReference type="InterPro" id="IPR027417">
    <property type="entry name" value="P-loop_NTPase"/>
</dbReference>
<dbReference type="PANTHER" id="PTHR47957:SF3">
    <property type="entry name" value="ATP-DEPENDENT HELICASE HRQ1"/>
    <property type="match status" value="1"/>
</dbReference>
<dbReference type="OrthoDB" id="9810236at2"/>
<proteinExistence type="predicted"/>
<evidence type="ECO:0000256" key="2">
    <source>
        <dbReference type="ARBA" id="ARBA00022801"/>
    </source>
</evidence>
<dbReference type="InterPro" id="IPR054712">
    <property type="entry name" value="Cas3-like_dom"/>
</dbReference>
<keyword evidence="8" id="KW-1185">Reference proteome</keyword>
<dbReference type="Gene3D" id="3.40.50.300">
    <property type="entry name" value="P-loop containing nucleotide triphosphate hydrolases"/>
    <property type="match status" value="2"/>
</dbReference>
<evidence type="ECO:0000256" key="1">
    <source>
        <dbReference type="ARBA" id="ARBA00022741"/>
    </source>
</evidence>
<reference evidence="7 8" key="1">
    <citation type="journal article" date="2018" name="Environ. Microbiol.">
        <title>Novel energy conservation strategies and behaviour of Pelotomaculum schinkii driving syntrophic propionate catabolism.</title>
        <authorList>
            <person name="Hidalgo-Ahumada C.A.P."/>
            <person name="Nobu M.K."/>
            <person name="Narihiro T."/>
            <person name="Tamaki H."/>
            <person name="Liu W.T."/>
            <person name="Kamagata Y."/>
            <person name="Stams A.J.M."/>
            <person name="Imachi H."/>
            <person name="Sousa D.Z."/>
        </authorList>
    </citation>
    <scope>NUCLEOTIDE SEQUENCE [LARGE SCALE GENOMIC DNA]</scope>
    <source>
        <strain evidence="7 8">MGP</strain>
    </source>
</reference>
<dbReference type="AlphaFoldDB" id="A0A4Y7RVW3"/>
<evidence type="ECO:0000256" key="4">
    <source>
        <dbReference type="ARBA" id="ARBA00022840"/>
    </source>
</evidence>
<keyword evidence="4" id="KW-0067">ATP-binding</keyword>
<evidence type="ECO:0000256" key="5">
    <source>
        <dbReference type="ARBA" id="ARBA00023118"/>
    </source>
</evidence>
<dbReference type="GO" id="GO:0043138">
    <property type="term" value="F:3'-5' DNA helicase activity"/>
    <property type="evidence" value="ECO:0007669"/>
    <property type="project" value="TreeGrafter"/>
</dbReference>
<organism evidence="7 8">
    <name type="scientific">Pelotomaculum propionicicum</name>
    <dbReference type="NCBI Taxonomy" id="258475"/>
    <lineage>
        <taxon>Bacteria</taxon>
        <taxon>Bacillati</taxon>
        <taxon>Bacillota</taxon>
        <taxon>Clostridia</taxon>
        <taxon>Eubacteriales</taxon>
        <taxon>Desulfotomaculaceae</taxon>
        <taxon>Pelotomaculum</taxon>
    </lineage>
</organism>
<dbReference type="Pfam" id="PF00270">
    <property type="entry name" value="DEAD"/>
    <property type="match status" value="1"/>
</dbReference>
<dbReference type="SUPFAM" id="SSF52540">
    <property type="entry name" value="P-loop containing nucleoside triphosphate hydrolases"/>
    <property type="match status" value="1"/>
</dbReference>